<sequence length="237" mass="26974">MGRKLEKKEIQKQKNDFIGQSQAECNFVSVNFLNLFNELLAMSGILVLQKRHRYDGIPATYIPPVVLKSMRDETIEKFGFQKRMSPGTIDHVMNTLTEFRDDVINTLDAEYRLLSLAKSVSGPERNVIRAVASLLSEMKDVDVKCISESHLISSFIHPFMKSLFAIEEPNKIAHCSNILQEGSDLGKRPDYVVDVTERYQFSFVSCIGEVKADFTSDALATMDFYRLALFAKEMLEK</sequence>
<evidence type="ECO:0000313" key="2">
    <source>
        <dbReference type="Proteomes" id="UP000242146"/>
    </source>
</evidence>
<protein>
    <submittedName>
        <fullName evidence="1">Uncharacterized protein</fullName>
    </submittedName>
</protein>
<dbReference type="Proteomes" id="UP000242146">
    <property type="component" value="Unassembled WGS sequence"/>
</dbReference>
<organism evidence="1 2">
    <name type="scientific">Hesseltinella vesiculosa</name>
    <dbReference type="NCBI Taxonomy" id="101127"/>
    <lineage>
        <taxon>Eukaryota</taxon>
        <taxon>Fungi</taxon>
        <taxon>Fungi incertae sedis</taxon>
        <taxon>Mucoromycota</taxon>
        <taxon>Mucoromycotina</taxon>
        <taxon>Mucoromycetes</taxon>
        <taxon>Mucorales</taxon>
        <taxon>Cunninghamellaceae</taxon>
        <taxon>Hesseltinella</taxon>
    </lineage>
</organism>
<dbReference type="EMBL" id="MCGT01000016">
    <property type="protein sequence ID" value="ORX53172.1"/>
    <property type="molecule type" value="Genomic_DNA"/>
</dbReference>
<comment type="caution">
    <text evidence="1">The sequence shown here is derived from an EMBL/GenBank/DDBJ whole genome shotgun (WGS) entry which is preliminary data.</text>
</comment>
<reference evidence="1 2" key="1">
    <citation type="submission" date="2016-07" db="EMBL/GenBank/DDBJ databases">
        <title>Pervasive Adenine N6-methylation of Active Genes in Fungi.</title>
        <authorList>
            <consortium name="DOE Joint Genome Institute"/>
            <person name="Mondo S.J."/>
            <person name="Dannebaum R.O."/>
            <person name="Kuo R.C."/>
            <person name="Labutti K."/>
            <person name="Haridas S."/>
            <person name="Kuo A."/>
            <person name="Salamov A."/>
            <person name="Ahrendt S.R."/>
            <person name="Lipzen A."/>
            <person name="Sullivan W."/>
            <person name="Andreopoulos W.B."/>
            <person name="Clum A."/>
            <person name="Lindquist E."/>
            <person name="Daum C."/>
            <person name="Ramamoorthy G.K."/>
            <person name="Gryganskyi A."/>
            <person name="Culley D."/>
            <person name="Magnuson J.K."/>
            <person name="James T.Y."/>
            <person name="O'Malley M.A."/>
            <person name="Stajich J.E."/>
            <person name="Spatafora J.W."/>
            <person name="Visel A."/>
            <person name="Grigoriev I.V."/>
        </authorList>
    </citation>
    <scope>NUCLEOTIDE SEQUENCE [LARGE SCALE GENOMIC DNA]</scope>
    <source>
        <strain evidence="1 2">NRRL 3301</strain>
    </source>
</reference>
<proteinExistence type="predicted"/>
<keyword evidence="2" id="KW-1185">Reference proteome</keyword>
<accession>A0A1X2GGK8</accession>
<evidence type="ECO:0000313" key="1">
    <source>
        <dbReference type="EMBL" id="ORX53172.1"/>
    </source>
</evidence>
<name>A0A1X2GGK8_9FUNG</name>
<dbReference type="AlphaFoldDB" id="A0A1X2GGK8"/>
<dbReference type="OrthoDB" id="2221403at2759"/>
<gene>
    <name evidence="1" type="ORF">DM01DRAFT_1052009</name>
</gene>